<dbReference type="RefSeq" id="WP_201327947.1">
    <property type="nucleotide sequence ID" value="NZ_AP017470.1"/>
</dbReference>
<reference evidence="4 5" key="1">
    <citation type="journal article" date="2012" name="Extremophiles">
        <title>Thermotomaculum hydrothermale gen. nov., sp. nov., a novel heterotrophic thermophile within the phylum Acidobacteria from a deep-sea hydrothermal vent chimney in the Southern Okinawa Trough.</title>
        <authorList>
            <person name="Izumi H."/>
            <person name="Nunoura T."/>
            <person name="Miyazaki M."/>
            <person name="Mino S."/>
            <person name="Toki T."/>
            <person name="Takai K."/>
            <person name="Sako Y."/>
            <person name="Sawabe T."/>
            <person name="Nakagawa S."/>
        </authorList>
    </citation>
    <scope>NUCLEOTIDE SEQUENCE [LARGE SCALE GENOMIC DNA]</scope>
    <source>
        <strain evidence="4 5">AC55</strain>
    </source>
</reference>
<dbReference type="Gene3D" id="3.30.830.10">
    <property type="entry name" value="Metalloenzyme, LuxS/M16 peptidase-like"/>
    <property type="match status" value="2"/>
</dbReference>
<protein>
    <submittedName>
        <fullName evidence="4">Peptidase M16</fullName>
    </submittedName>
</protein>
<evidence type="ECO:0000313" key="4">
    <source>
        <dbReference type="EMBL" id="BBB33632.1"/>
    </source>
</evidence>
<dbReference type="GO" id="GO:0046872">
    <property type="term" value="F:metal ion binding"/>
    <property type="evidence" value="ECO:0007669"/>
    <property type="project" value="InterPro"/>
</dbReference>
<dbReference type="Pfam" id="PF00675">
    <property type="entry name" value="Peptidase_M16"/>
    <property type="match status" value="1"/>
</dbReference>
<feature type="domain" description="Peptidase M16 C-terminal" evidence="3">
    <location>
        <begin position="164"/>
        <end position="338"/>
    </location>
</feature>
<gene>
    <name evidence="4" type="ORF">TTHT_2208</name>
</gene>
<dbReference type="KEGG" id="thyd:TTHT_2208"/>
<feature type="domain" description="Peptidase M16 N-terminal" evidence="2">
    <location>
        <begin position="12"/>
        <end position="157"/>
    </location>
</feature>
<dbReference type="PANTHER" id="PTHR11851">
    <property type="entry name" value="METALLOPROTEASE"/>
    <property type="match status" value="1"/>
</dbReference>
<evidence type="ECO:0000259" key="2">
    <source>
        <dbReference type="Pfam" id="PF00675"/>
    </source>
</evidence>
<keyword evidence="5" id="KW-1185">Reference proteome</keyword>
<dbReference type="InterPro" id="IPR050361">
    <property type="entry name" value="MPP/UQCRC_Complex"/>
</dbReference>
<dbReference type="PANTHER" id="PTHR11851:SF49">
    <property type="entry name" value="MITOCHONDRIAL-PROCESSING PEPTIDASE SUBUNIT ALPHA"/>
    <property type="match status" value="1"/>
</dbReference>
<dbReference type="InterPro" id="IPR011249">
    <property type="entry name" value="Metalloenz_LuxS/M16"/>
</dbReference>
<evidence type="ECO:0000313" key="5">
    <source>
        <dbReference type="Proteomes" id="UP000595564"/>
    </source>
</evidence>
<accession>A0A7R6T0F2</accession>
<name>A0A7R6T0F2_9BACT</name>
<dbReference type="InterPro" id="IPR007863">
    <property type="entry name" value="Peptidase_M16_C"/>
</dbReference>
<dbReference type="InterPro" id="IPR011765">
    <property type="entry name" value="Pept_M16_N"/>
</dbReference>
<dbReference type="SUPFAM" id="SSF63411">
    <property type="entry name" value="LuxS/MPP-like metallohydrolase"/>
    <property type="match status" value="2"/>
</dbReference>
<comment type="similarity">
    <text evidence="1">Belongs to the peptidase M16 family.</text>
</comment>
<sequence>MVVLKSINNAKILYQKISESPVFALSVCVKCGSRDEKENEHGLTHFFEHMVFKGTEKRSAEEISAEIEGVGGELDAFTTRDNLCFTCKIPSDHFDTAMDVVFDMLLNPLFREEDILLEKGVVKEELRMSKENHDDSGDELFISLIYPEKELGRSILGNEKSIDSFSKEQLFKYKDTRISGENLIVSCVGSLEENDFFKKIENYLSGLNVSGCIPSSEKQQFNTFEKKVRREGMDGVNLYLGFETFPSNDRNRFALSVLNNILGDGMSSRLFVKIREKKGLAYSVSSFPVYHRNEGMLYIFASTSKGKEDSLKEEILKECFSLAETITENEFERAKNQLKGSLSMGLETALSKAMFNAKNTMVYGKPYSFEEVIKMIDSVEFKQVRSLAQGILRKEKMALLLYGNF</sequence>
<dbReference type="Pfam" id="PF05193">
    <property type="entry name" value="Peptidase_M16_C"/>
    <property type="match status" value="1"/>
</dbReference>
<organism evidence="4 5">
    <name type="scientific">Thermotomaculum hydrothermale</name>
    <dbReference type="NCBI Taxonomy" id="981385"/>
    <lineage>
        <taxon>Bacteria</taxon>
        <taxon>Pseudomonadati</taxon>
        <taxon>Acidobacteriota</taxon>
        <taxon>Holophagae</taxon>
        <taxon>Thermotomaculales</taxon>
        <taxon>Thermotomaculaceae</taxon>
        <taxon>Thermotomaculum</taxon>
    </lineage>
</organism>
<dbReference type="Proteomes" id="UP000595564">
    <property type="component" value="Chromosome"/>
</dbReference>
<dbReference type="AlphaFoldDB" id="A0A7R6T0F2"/>
<evidence type="ECO:0000259" key="3">
    <source>
        <dbReference type="Pfam" id="PF05193"/>
    </source>
</evidence>
<dbReference type="EMBL" id="AP017470">
    <property type="protein sequence ID" value="BBB33632.1"/>
    <property type="molecule type" value="Genomic_DNA"/>
</dbReference>
<proteinExistence type="inferred from homology"/>
<evidence type="ECO:0000256" key="1">
    <source>
        <dbReference type="ARBA" id="ARBA00007261"/>
    </source>
</evidence>